<gene>
    <name evidence="1" type="ORF">HaLaN_16254</name>
</gene>
<protein>
    <submittedName>
        <fullName evidence="1">Uncharacterized protein</fullName>
    </submittedName>
</protein>
<comment type="caution">
    <text evidence="1">The sequence shown here is derived from an EMBL/GenBank/DDBJ whole genome shotgun (WGS) entry which is preliminary data.</text>
</comment>
<dbReference type="Proteomes" id="UP000485058">
    <property type="component" value="Unassembled WGS sequence"/>
</dbReference>
<feature type="non-terminal residue" evidence="1">
    <location>
        <position position="1"/>
    </location>
</feature>
<dbReference type="AlphaFoldDB" id="A0A699ZTL1"/>
<evidence type="ECO:0000313" key="2">
    <source>
        <dbReference type="Proteomes" id="UP000485058"/>
    </source>
</evidence>
<sequence>HSVQQCRVVLELPHAQRTDLELEKRIQAAQQNAELKQRKFLLHTAHLQQPGHFDKSDATVPMSGSQNYVITGWWPLGSARANDQMRWARGTDWTRQQSNAFAGWSAAQGAASVLKLEL</sequence>
<organism evidence="1 2">
    <name type="scientific">Haematococcus lacustris</name>
    <name type="common">Green alga</name>
    <name type="synonym">Haematococcus pluvialis</name>
    <dbReference type="NCBI Taxonomy" id="44745"/>
    <lineage>
        <taxon>Eukaryota</taxon>
        <taxon>Viridiplantae</taxon>
        <taxon>Chlorophyta</taxon>
        <taxon>core chlorophytes</taxon>
        <taxon>Chlorophyceae</taxon>
        <taxon>CS clade</taxon>
        <taxon>Chlamydomonadales</taxon>
        <taxon>Haematococcaceae</taxon>
        <taxon>Haematococcus</taxon>
    </lineage>
</organism>
<reference evidence="1 2" key="1">
    <citation type="submission" date="2020-02" db="EMBL/GenBank/DDBJ databases">
        <title>Draft genome sequence of Haematococcus lacustris strain NIES-144.</title>
        <authorList>
            <person name="Morimoto D."/>
            <person name="Nakagawa S."/>
            <person name="Yoshida T."/>
            <person name="Sawayama S."/>
        </authorList>
    </citation>
    <scope>NUCLEOTIDE SEQUENCE [LARGE SCALE GENOMIC DNA]</scope>
    <source>
        <strain evidence="1 2">NIES-144</strain>
    </source>
</reference>
<dbReference type="EMBL" id="BLLF01001443">
    <property type="protein sequence ID" value="GFH19322.1"/>
    <property type="molecule type" value="Genomic_DNA"/>
</dbReference>
<accession>A0A699ZTL1</accession>
<name>A0A699ZTL1_HAELA</name>
<keyword evidence="2" id="KW-1185">Reference proteome</keyword>
<evidence type="ECO:0000313" key="1">
    <source>
        <dbReference type="EMBL" id="GFH19322.1"/>
    </source>
</evidence>
<proteinExistence type="predicted"/>
<feature type="non-terminal residue" evidence="1">
    <location>
        <position position="118"/>
    </location>
</feature>